<proteinExistence type="predicted"/>
<feature type="region of interest" description="Disordered" evidence="1">
    <location>
        <begin position="1"/>
        <end position="54"/>
    </location>
</feature>
<reference evidence="4" key="1">
    <citation type="submission" date="2016-04" db="EMBL/GenBank/DDBJ databases">
        <authorList>
            <person name="Guldener U."/>
            <person name="Guldener U."/>
        </authorList>
    </citation>
    <scope>NUCLEOTIDE SEQUENCE [LARGE SCALE GENOMIC DNA]</scope>
    <source>
        <strain evidence="4">UB2112</strain>
    </source>
</reference>
<dbReference type="EMBL" id="ULHB01000145">
    <property type="protein sequence ID" value="SYW83252.1"/>
    <property type="molecule type" value="Genomic_DNA"/>
</dbReference>
<dbReference type="Proteomes" id="UP000658997">
    <property type="component" value="Unassembled WGS sequence"/>
</dbReference>
<evidence type="ECO:0000313" key="3">
    <source>
        <dbReference type="EMBL" id="SYW83252.1"/>
    </source>
</evidence>
<dbReference type="EMBL" id="LT558119">
    <property type="protein sequence ID" value="SAM77823.1"/>
    <property type="molecule type" value="Genomic_DNA"/>
</dbReference>
<name>A0A1K0FZX8_9BASI</name>
<reference evidence="2" key="2">
    <citation type="submission" date="2016-04" db="EMBL/GenBank/DDBJ databases">
        <authorList>
            <person name="Evans L.H."/>
            <person name="Alamgir A."/>
            <person name="Owens N."/>
            <person name="Weber N.D."/>
            <person name="Virtaneva K."/>
            <person name="Barbian K."/>
            <person name="Babar A."/>
            <person name="Rosenke K."/>
        </authorList>
    </citation>
    <scope>NUCLEOTIDE SEQUENCE</scope>
    <source>
        <strain evidence="2">UB2112</strain>
    </source>
</reference>
<sequence length="277" mass="30753">MDPSPLEPPWSSAHRPFAYLPQPGRSNRPSFLDEPTSLVEPTSQRGPKPPMQHLQADATCRDLRISFYARRNHQELPPLPQSQPHQQVMQHETRSSQPFRCLSCHLGLEHHPSQQCRRYILAASPARTACATLPFSAPSQNPSRQSQQPSDGATLEQCLDAWVQKVEVKVQEWLAPLQAQVRSFATELEKVQRSQPHTQPETALSGLAAQPALSCSPPLPSSLPNPGEWSLLRLFPWVSSEIADTISLDHLAIVDLIKLRNPASSTVSEETPTTLTV</sequence>
<dbReference type="OrthoDB" id="2935496at2759"/>
<dbReference type="Proteomes" id="UP000179920">
    <property type="component" value="Chromosome III"/>
</dbReference>
<keyword evidence="5" id="KW-1185">Reference proteome</keyword>
<accession>A0A1K0FZX8</accession>
<evidence type="ECO:0000256" key="1">
    <source>
        <dbReference type="SAM" id="MobiDB-lite"/>
    </source>
</evidence>
<evidence type="ECO:0000313" key="2">
    <source>
        <dbReference type="EMBL" id="SAM77823.1"/>
    </source>
</evidence>
<protein>
    <submittedName>
        <fullName evidence="2">Uncharacterized protein</fullName>
    </submittedName>
</protein>
<gene>
    <name evidence="3" type="ORF">UBRO2_05143</name>
    <name evidence="2" type="ORF">UBRO_01883</name>
</gene>
<feature type="region of interest" description="Disordered" evidence="1">
    <location>
        <begin position="75"/>
        <end position="94"/>
    </location>
</feature>
<evidence type="ECO:0000313" key="5">
    <source>
        <dbReference type="Proteomes" id="UP000658997"/>
    </source>
</evidence>
<evidence type="ECO:0000313" key="4">
    <source>
        <dbReference type="Proteomes" id="UP000179920"/>
    </source>
</evidence>
<dbReference type="AlphaFoldDB" id="A0A1K0FZX8"/>
<organism evidence="2 4">
    <name type="scientific">Ustilago bromivora</name>
    <dbReference type="NCBI Taxonomy" id="307758"/>
    <lineage>
        <taxon>Eukaryota</taxon>
        <taxon>Fungi</taxon>
        <taxon>Dikarya</taxon>
        <taxon>Basidiomycota</taxon>
        <taxon>Ustilaginomycotina</taxon>
        <taxon>Ustilaginomycetes</taxon>
        <taxon>Ustilaginales</taxon>
        <taxon>Ustilaginaceae</taxon>
        <taxon>Ustilago</taxon>
    </lineage>
</organism>
<reference evidence="3" key="3">
    <citation type="submission" date="2018-08" db="EMBL/GenBank/DDBJ databases">
        <authorList>
            <person name="Guldener U."/>
        </authorList>
    </citation>
    <scope>NUCLEOTIDE SEQUENCE</scope>
    <source>
        <strain evidence="3">UB2</strain>
    </source>
</reference>